<organism evidence="1 2">
    <name type="scientific">Triticum turgidum subsp. durum</name>
    <name type="common">Durum wheat</name>
    <name type="synonym">Triticum durum</name>
    <dbReference type="NCBI Taxonomy" id="4567"/>
    <lineage>
        <taxon>Eukaryota</taxon>
        <taxon>Viridiplantae</taxon>
        <taxon>Streptophyta</taxon>
        <taxon>Embryophyta</taxon>
        <taxon>Tracheophyta</taxon>
        <taxon>Spermatophyta</taxon>
        <taxon>Magnoliopsida</taxon>
        <taxon>Liliopsida</taxon>
        <taxon>Poales</taxon>
        <taxon>Poaceae</taxon>
        <taxon>BOP clade</taxon>
        <taxon>Pooideae</taxon>
        <taxon>Triticodae</taxon>
        <taxon>Triticeae</taxon>
        <taxon>Triticinae</taxon>
        <taxon>Triticum</taxon>
    </lineage>
</organism>
<dbReference type="OMA" id="CCSNELR"/>
<dbReference type="PANTHER" id="PTHR36766:SF30">
    <property type="entry name" value="TIR-NBS TYPE DISEASE RESISTANCE PROTEIN-RELATED"/>
    <property type="match status" value="1"/>
</dbReference>
<evidence type="ECO:0000313" key="2">
    <source>
        <dbReference type="Proteomes" id="UP000324705"/>
    </source>
</evidence>
<evidence type="ECO:0000313" key="1">
    <source>
        <dbReference type="EMBL" id="VAH23745.1"/>
    </source>
</evidence>
<dbReference type="EMBL" id="LT934112">
    <property type="protein sequence ID" value="VAH23745.1"/>
    <property type="molecule type" value="Genomic_DNA"/>
</dbReference>
<dbReference type="InterPro" id="IPR032675">
    <property type="entry name" value="LRR_dom_sf"/>
</dbReference>
<dbReference type="Gene3D" id="3.80.10.10">
    <property type="entry name" value="Ribonuclease Inhibitor"/>
    <property type="match status" value="2"/>
</dbReference>
<gene>
    <name evidence="1" type="ORF">TRITD_1Bv1G224470</name>
</gene>
<dbReference type="Proteomes" id="UP000324705">
    <property type="component" value="Chromosome 1B"/>
</dbReference>
<dbReference type="Gramene" id="TRITD1Bv1G224470.1">
    <property type="protein sequence ID" value="TRITD1Bv1G224470.1"/>
    <property type="gene ID" value="TRITD1Bv1G224470"/>
</dbReference>
<reference evidence="1 2" key="1">
    <citation type="submission" date="2017-09" db="EMBL/GenBank/DDBJ databases">
        <authorList>
            <consortium name="International Durum Wheat Genome Sequencing Consortium (IDWGSC)"/>
            <person name="Milanesi L."/>
        </authorList>
    </citation>
    <scope>NUCLEOTIDE SEQUENCE [LARGE SCALE GENOMIC DNA]</scope>
    <source>
        <strain evidence="2">cv. Svevo</strain>
    </source>
</reference>
<dbReference type="SUPFAM" id="SSF52058">
    <property type="entry name" value="L domain-like"/>
    <property type="match status" value="1"/>
</dbReference>
<protein>
    <submittedName>
        <fullName evidence="1">Uncharacterized protein</fullName>
    </submittedName>
</protein>
<dbReference type="PANTHER" id="PTHR36766">
    <property type="entry name" value="PLANT BROAD-SPECTRUM MILDEW RESISTANCE PROTEIN RPW8"/>
    <property type="match status" value="1"/>
</dbReference>
<sequence length="252" mass="28419">MLQGAPALRELDLLFCGCLESLDLHYCTALERVDVVDCCLIGEVKGLHNLQSLRNFDLSNSQFLKSLELHTCTAVQELSTWTCGSLKVLEGLESLSSLRRLTICNALELLSGQQGYEQCPRLEGLRIDDFNALTTSFFRKQRASLKRLCIVLSKAERLTEEQESELLLLSSLEDLDFSILPYLEDLPAGLHSHPSLKRLVISRCPRISRLPEKGLPPSLEKLETRFCSDELNDQCRMLASSKLRVQTLPHMT</sequence>
<accession>A0A9R0R7G6</accession>
<keyword evidence="2" id="KW-1185">Reference proteome</keyword>
<dbReference type="AlphaFoldDB" id="A0A9R0R7G6"/>
<proteinExistence type="predicted"/>
<name>A0A9R0R7G6_TRITD</name>